<keyword evidence="1" id="KW-1185">Reference proteome</keyword>
<accession>A0A1I8F683</accession>
<dbReference type="Proteomes" id="UP000095280">
    <property type="component" value="Unplaced"/>
</dbReference>
<organism evidence="1 2">
    <name type="scientific">Macrostomum lignano</name>
    <dbReference type="NCBI Taxonomy" id="282301"/>
    <lineage>
        <taxon>Eukaryota</taxon>
        <taxon>Metazoa</taxon>
        <taxon>Spiralia</taxon>
        <taxon>Lophotrochozoa</taxon>
        <taxon>Platyhelminthes</taxon>
        <taxon>Rhabditophora</taxon>
        <taxon>Macrostomorpha</taxon>
        <taxon>Macrostomida</taxon>
        <taxon>Macrostomidae</taxon>
        <taxon>Macrostomum</taxon>
    </lineage>
</organism>
<evidence type="ECO:0000313" key="2">
    <source>
        <dbReference type="WBParaSite" id="maker-unitig_20782-snap-gene-0.3-mRNA-1"/>
    </source>
</evidence>
<evidence type="ECO:0000313" key="1">
    <source>
        <dbReference type="Proteomes" id="UP000095280"/>
    </source>
</evidence>
<dbReference type="AlphaFoldDB" id="A0A1I8F683"/>
<proteinExistence type="predicted"/>
<protein>
    <submittedName>
        <fullName evidence="2">UBR-type domain-containing protein</fullName>
    </submittedName>
</protein>
<dbReference type="WBParaSite" id="maker-unitig_20782-snap-gene-0.3-mRNA-1">
    <property type="protein sequence ID" value="maker-unitig_20782-snap-gene-0.3-mRNA-1"/>
    <property type="gene ID" value="maker-unitig_20782-snap-gene-0.3"/>
</dbReference>
<reference evidence="2" key="1">
    <citation type="submission" date="2016-11" db="UniProtKB">
        <authorList>
            <consortium name="WormBaseParasite"/>
        </authorList>
    </citation>
    <scope>IDENTIFICATION</scope>
</reference>
<sequence>DGPAAIRRLAGQSVFLRPPPAPPPACRCSAPCCSPEGCRVQLAHLSRCRRRGHRLCNYSFYAHHHCDAFRCGQDRPEGAGLPGLPMLASCSAGPGGCARFLSAAATRSSGQRVSVALGRPGHSGQSWCLLLHALADSAARLLRLASEAPAAIVEAGVAAALRQATGSVLLECPNLPPPPAAQRAETEPPFSLPPPAASAHCLAKPMELLVSLHWLAGLNSDAGHRLSDAAAVSAASSNWLGAVLCKAEFLRLALLAAAAERGLNVVEWLSR</sequence>
<name>A0A1I8F683_9PLAT</name>